<sequence>MLGDPEFFFLKHWAWLDTTDYEEALLGAFVRNFADPAHEGMIPEPDELSHWAKYGKTKTLDGKFSDFVLDIQTGVNRDVSSVLKSLAVI</sequence>
<dbReference type="EMBL" id="MU394401">
    <property type="protein sequence ID" value="KAI6081271.1"/>
    <property type="molecule type" value="Genomic_DNA"/>
</dbReference>
<evidence type="ECO:0000313" key="2">
    <source>
        <dbReference type="Proteomes" id="UP001497680"/>
    </source>
</evidence>
<reference evidence="1 2" key="1">
    <citation type="journal article" date="2022" name="New Phytol.">
        <title>Ecological generalism drives hyperdiversity of secondary metabolite gene clusters in xylarialean endophytes.</title>
        <authorList>
            <person name="Franco M.E.E."/>
            <person name="Wisecaver J.H."/>
            <person name="Arnold A.E."/>
            <person name="Ju Y.M."/>
            <person name="Slot J.C."/>
            <person name="Ahrendt S."/>
            <person name="Moore L.P."/>
            <person name="Eastman K.E."/>
            <person name="Scott K."/>
            <person name="Konkel Z."/>
            <person name="Mondo S.J."/>
            <person name="Kuo A."/>
            <person name="Hayes R.D."/>
            <person name="Haridas S."/>
            <person name="Andreopoulos B."/>
            <person name="Riley R."/>
            <person name="LaButti K."/>
            <person name="Pangilinan J."/>
            <person name="Lipzen A."/>
            <person name="Amirebrahimi M."/>
            <person name="Yan J."/>
            <person name="Adam C."/>
            <person name="Keymanesh K."/>
            <person name="Ng V."/>
            <person name="Louie K."/>
            <person name="Northen T."/>
            <person name="Drula E."/>
            <person name="Henrissat B."/>
            <person name="Hsieh H.M."/>
            <person name="Youens-Clark K."/>
            <person name="Lutzoni F."/>
            <person name="Miadlikowska J."/>
            <person name="Eastwood D.C."/>
            <person name="Hamelin R.C."/>
            <person name="Grigoriev I.V."/>
            <person name="U'Ren J.M."/>
        </authorList>
    </citation>
    <scope>NUCLEOTIDE SEQUENCE [LARGE SCALE GENOMIC DNA]</scope>
    <source>
        <strain evidence="1 2">ER1909</strain>
    </source>
</reference>
<dbReference type="Proteomes" id="UP001497680">
    <property type="component" value="Unassembled WGS sequence"/>
</dbReference>
<organism evidence="1 2">
    <name type="scientific">Hypoxylon rubiginosum</name>
    <dbReference type="NCBI Taxonomy" id="110542"/>
    <lineage>
        <taxon>Eukaryota</taxon>
        <taxon>Fungi</taxon>
        <taxon>Dikarya</taxon>
        <taxon>Ascomycota</taxon>
        <taxon>Pezizomycotina</taxon>
        <taxon>Sordariomycetes</taxon>
        <taxon>Xylariomycetidae</taxon>
        <taxon>Xylariales</taxon>
        <taxon>Hypoxylaceae</taxon>
        <taxon>Hypoxylon</taxon>
    </lineage>
</organism>
<evidence type="ECO:0000313" key="1">
    <source>
        <dbReference type="EMBL" id="KAI6081271.1"/>
    </source>
</evidence>
<comment type="caution">
    <text evidence="1">The sequence shown here is derived from an EMBL/GenBank/DDBJ whole genome shotgun (WGS) entry which is preliminary data.</text>
</comment>
<gene>
    <name evidence="1" type="ORF">F4821DRAFT_249666</name>
</gene>
<proteinExistence type="predicted"/>
<protein>
    <submittedName>
        <fullName evidence="1">Uncharacterized protein</fullName>
    </submittedName>
</protein>
<keyword evidence="2" id="KW-1185">Reference proteome</keyword>
<name>A0ACC0CLC7_9PEZI</name>
<accession>A0ACC0CLC7</accession>